<evidence type="ECO:0000259" key="4">
    <source>
        <dbReference type="SMART" id="SM00047"/>
    </source>
</evidence>
<accession>A0A976RSS3</accession>
<dbReference type="RefSeq" id="WP_260116939.1">
    <property type="nucleotide sequence ID" value="NZ_CP093361.1"/>
</dbReference>
<dbReference type="PANTHER" id="PTHR33308:SF9">
    <property type="entry name" value="PEPTIDOGLYCAN HYDROLASE FLGJ"/>
    <property type="match status" value="1"/>
</dbReference>
<evidence type="ECO:0000313" key="6">
    <source>
        <dbReference type="Proteomes" id="UP000831181"/>
    </source>
</evidence>
<evidence type="ECO:0000256" key="2">
    <source>
        <dbReference type="ARBA" id="ARBA00022801"/>
    </source>
</evidence>
<dbReference type="EMBL" id="CP093361">
    <property type="protein sequence ID" value="UQS87139.1"/>
    <property type="molecule type" value="Genomic_DNA"/>
</dbReference>
<keyword evidence="3" id="KW-0812">Transmembrane</keyword>
<dbReference type="SMART" id="SM00047">
    <property type="entry name" value="LYZ2"/>
    <property type="match status" value="1"/>
</dbReference>
<organism evidence="5 6">
    <name type="scientific">Nicoliella spurrieriana</name>
    <dbReference type="NCBI Taxonomy" id="2925830"/>
    <lineage>
        <taxon>Bacteria</taxon>
        <taxon>Bacillati</taxon>
        <taxon>Bacillota</taxon>
        <taxon>Bacilli</taxon>
        <taxon>Lactobacillales</taxon>
        <taxon>Lactobacillaceae</taxon>
        <taxon>Nicoliella</taxon>
    </lineage>
</organism>
<dbReference type="Proteomes" id="UP000831181">
    <property type="component" value="Chromosome"/>
</dbReference>
<dbReference type="GO" id="GO:0004040">
    <property type="term" value="F:amidase activity"/>
    <property type="evidence" value="ECO:0007669"/>
    <property type="project" value="InterPro"/>
</dbReference>
<evidence type="ECO:0000256" key="3">
    <source>
        <dbReference type="SAM" id="Phobius"/>
    </source>
</evidence>
<keyword evidence="3" id="KW-0472">Membrane</keyword>
<name>A0A976RSS3_9LACO</name>
<gene>
    <name evidence="5" type="ORF">MOO44_02965</name>
</gene>
<reference evidence="5" key="1">
    <citation type="journal article" date="2022" name="Int. J. Syst. Evol. Microbiol.">
        <title>Apilactobacillus apisilvae sp. nov., Nicolia spurrieriana gen. nov. sp. nov., Bombilactobacillus folatiphilus sp. nov. and Bombilactobacillus thymidiniphilus sp. nov., four new lactic acid bacterial isolates from stingless bees Tetragonula carbonaria and Austroplebeia australis.</title>
        <authorList>
            <person name="Oliphant S.A."/>
            <person name="Watson-Haigh N.S."/>
            <person name="Sumby K.M."/>
            <person name="Gardner J."/>
            <person name="Groom S."/>
            <person name="Jiranek V."/>
        </authorList>
    </citation>
    <scope>NUCLEOTIDE SEQUENCE</scope>
    <source>
        <strain evidence="5">SGEP1_A5</strain>
    </source>
</reference>
<dbReference type="InterPro" id="IPR002901">
    <property type="entry name" value="MGlyc_endo_b_GlcNAc-like_dom"/>
</dbReference>
<dbReference type="AlphaFoldDB" id="A0A976RSS3"/>
<dbReference type="Gene3D" id="1.10.530.10">
    <property type="match status" value="1"/>
</dbReference>
<keyword evidence="6" id="KW-1185">Reference proteome</keyword>
<dbReference type="KEGG" id="lbe:MOO44_02965"/>
<comment type="similarity">
    <text evidence="1">Belongs to the glycosyl hydrolase 73 family.</text>
</comment>
<dbReference type="PANTHER" id="PTHR33308">
    <property type="entry name" value="PEPTIDOGLYCAN HYDROLASE FLGJ"/>
    <property type="match status" value="1"/>
</dbReference>
<feature type="transmembrane region" description="Helical" evidence="3">
    <location>
        <begin position="21"/>
        <end position="40"/>
    </location>
</feature>
<dbReference type="Pfam" id="PF01832">
    <property type="entry name" value="Glucosaminidase"/>
    <property type="match status" value="1"/>
</dbReference>
<sequence length="222" mass="25056">MKNNQPTRKERGAKPKRHGQLIAILIVIVILAVLVFGFAIRKISTRLENSQQSSQSSSSLTSEQIQQIKQRRAFVNQVAASSIKVYQNDYHVLPSIVTAQAILESDWGNSKLYKVANNPFGIKGSYKGQSISYDTTEYENGKNITVVAKFRKYPNLEAAIKDHDESIKTHFIKQTNVTSYVKAANLLQKNVYATDPQYASKLISVIEEYNLERFDLQALNNN</sequence>
<dbReference type="PRINTS" id="PR01002">
    <property type="entry name" value="FLGFLGJ"/>
</dbReference>
<dbReference type="Gene3D" id="4.10.80.30">
    <property type="entry name" value="DNA polymerase, domain 6"/>
    <property type="match status" value="1"/>
</dbReference>
<evidence type="ECO:0000313" key="5">
    <source>
        <dbReference type="EMBL" id="UQS87139.1"/>
    </source>
</evidence>
<proteinExistence type="inferred from homology"/>
<dbReference type="InterPro" id="IPR051056">
    <property type="entry name" value="Glycosyl_Hydrolase_73"/>
</dbReference>
<keyword evidence="2" id="KW-0378">Hydrolase</keyword>
<keyword evidence="3" id="KW-1133">Transmembrane helix</keyword>
<protein>
    <submittedName>
        <fullName evidence="5">Glucosaminidase domain-containing protein</fullName>
    </submittedName>
</protein>
<evidence type="ECO:0000256" key="1">
    <source>
        <dbReference type="ARBA" id="ARBA00010266"/>
    </source>
</evidence>
<feature type="domain" description="Mannosyl-glycoprotein endo-beta-N-acetylglucosamidase-like" evidence="4">
    <location>
        <begin position="64"/>
        <end position="215"/>
    </location>
</feature>